<dbReference type="AlphaFoldDB" id="A0A9P7TZZ5"/>
<gene>
    <name evidence="1" type="ORF">E4U09_004102</name>
</gene>
<accession>A0A9P7TZZ5</accession>
<dbReference type="Proteomes" id="UP000707071">
    <property type="component" value="Unassembled WGS sequence"/>
</dbReference>
<evidence type="ECO:0000313" key="1">
    <source>
        <dbReference type="EMBL" id="KAG6291072.1"/>
    </source>
</evidence>
<name>A0A9P7TZZ5_9HYPO</name>
<evidence type="ECO:0000313" key="2">
    <source>
        <dbReference type="Proteomes" id="UP000707071"/>
    </source>
</evidence>
<reference evidence="1 2" key="1">
    <citation type="journal article" date="2020" name="bioRxiv">
        <title>Whole genome comparisons of ergot fungi reveals the divergence and evolution of species within the genus Claviceps are the result of varying mechanisms driving genome evolution and host range expansion.</title>
        <authorList>
            <person name="Wyka S.A."/>
            <person name="Mondo S.J."/>
            <person name="Liu M."/>
            <person name="Dettman J."/>
            <person name="Nalam V."/>
            <person name="Broders K.D."/>
        </authorList>
    </citation>
    <scope>NUCLEOTIDE SEQUENCE [LARGE SCALE GENOMIC DNA]</scope>
    <source>
        <strain evidence="1 2">Clav52</strain>
    </source>
</reference>
<comment type="caution">
    <text evidence="1">The sequence shown here is derived from an EMBL/GenBank/DDBJ whole genome shotgun (WGS) entry which is preliminary data.</text>
</comment>
<dbReference type="EMBL" id="SRRH01000327">
    <property type="protein sequence ID" value="KAG6291072.1"/>
    <property type="molecule type" value="Genomic_DNA"/>
</dbReference>
<protein>
    <submittedName>
        <fullName evidence="1">Uncharacterized protein</fullName>
    </submittedName>
</protein>
<proteinExistence type="predicted"/>
<sequence>MPTTHFDDAACSRKATAVKQEPLRCRLQHLRLLTGETCFYFHQGFPKQLLLFEIESFSERALWTSGTGLERHHRAATFFDSETGAIVFPLQGRKTDTLYSVFGRTVWTKGRNIQCASGSFGRPLVGPQPTGDSPKRNGSYVLGC</sequence>
<organism evidence="1 2">
    <name type="scientific">Claviceps aff. purpurea</name>
    <dbReference type="NCBI Taxonomy" id="1967640"/>
    <lineage>
        <taxon>Eukaryota</taxon>
        <taxon>Fungi</taxon>
        <taxon>Dikarya</taxon>
        <taxon>Ascomycota</taxon>
        <taxon>Pezizomycotina</taxon>
        <taxon>Sordariomycetes</taxon>
        <taxon>Hypocreomycetidae</taxon>
        <taxon>Hypocreales</taxon>
        <taxon>Clavicipitaceae</taxon>
        <taxon>Claviceps</taxon>
    </lineage>
</organism>
<keyword evidence="2" id="KW-1185">Reference proteome</keyword>